<feature type="transmembrane region" description="Helical" evidence="1">
    <location>
        <begin position="42"/>
        <end position="69"/>
    </location>
</feature>
<keyword evidence="1" id="KW-1133">Transmembrane helix</keyword>
<protein>
    <submittedName>
        <fullName evidence="2">Uncharacterized protein</fullName>
    </submittedName>
</protein>
<dbReference type="Proteomes" id="UP000606922">
    <property type="component" value="Unassembled WGS sequence"/>
</dbReference>
<comment type="caution">
    <text evidence="2">The sequence shown here is derived from an EMBL/GenBank/DDBJ whole genome shotgun (WGS) entry which is preliminary data.</text>
</comment>
<reference evidence="2" key="1">
    <citation type="journal article" date="2014" name="Int. J. Syst. Evol. Microbiol.">
        <title>Complete genome sequence of Corynebacterium casei LMG S-19264T (=DSM 44701T), isolated from a smear-ripened cheese.</title>
        <authorList>
            <consortium name="US DOE Joint Genome Institute (JGI-PGF)"/>
            <person name="Walter F."/>
            <person name="Albersmeier A."/>
            <person name="Kalinowski J."/>
            <person name="Ruckert C."/>
        </authorList>
    </citation>
    <scope>NUCLEOTIDE SEQUENCE</scope>
    <source>
        <strain evidence="2">CGMCC 1.12813</strain>
    </source>
</reference>
<keyword evidence="3" id="KW-1185">Reference proteome</keyword>
<organism evidence="2 3">
    <name type="scientific">Conyzicola nivalis</name>
    <dbReference type="NCBI Taxonomy" id="1477021"/>
    <lineage>
        <taxon>Bacteria</taxon>
        <taxon>Bacillati</taxon>
        <taxon>Actinomycetota</taxon>
        <taxon>Actinomycetes</taxon>
        <taxon>Micrococcales</taxon>
        <taxon>Microbacteriaceae</taxon>
        <taxon>Conyzicola</taxon>
    </lineage>
</organism>
<name>A0A916SJE3_9MICO</name>
<dbReference type="AlphaFoldDB" id="A0A916SJE3"/>
<proteinExistence type="predicted"/>
<sequence length="79" mass="8205">MTSRPPTARATWTRIALLALIAGALAALGLVGQRVFESADGFAALFLAITSTLSVVLALVAIIGAVRLLTTDRRSTPVK</sequence>
<keyword evidence="1" id="KW-0472">Membrane</keyword>
<dbReference type="RefSeq" id="WP_188509908.1">
    <property type="nucleotide sequence ID" value="NZ_BMGB01000001.1"/>
</dbReference>
<gene>
    <name evidence="2" type="ORF">GCM10010979_13760</name>
</gene>
<keyword evidence="1" id="KW-0812">Transmembrane</keyword>
<evidence type="ECO:0000313" key="3">
    <source>
        <dbReference type="Proteomes" id="UP000606922"/>
    </source>
</evidence>
<reference evidence="2" key="2">
    <citation type="submission" date="2020-09" db="EMBL/GenBank/DDBJ databases">
        <authorList>
            <person name="Sun Q."/>
            <person name="Zhou Y."/>
        </authorList>
    </citation>
    <scope>NUCLEOTIDE SEQUENCE</scope>
    <source>
        <strain evidence="2">CGMCC 1.12813</strain>
    </source>
</reference>
<evidence type="ECO:0000313" key="2">
    <source>
        <dbReference type="EMBL" id="GGB00530.1"/>
    </source>
</evidence>
<accession>A0A916SJE3</accession>
<dbReference type="EMBL" id="BMGB01000001">
    <property type="protein sequence ID" value="GGB00530.1"/>
    <property type="molecule type" value="Genomic_DNA"/>
</dbReference>
<evidence type="ECO:0000256" key="1">
    <source>
        <dbReference type="SAM" id="Phobius"/>
    </source>
</evidence>